<keyword evidence="2" id="KW-1185">Reference proteome</keyword>
<proteinExistence type="predicted"/>
<comment type="caution">
    <text evidence="1">The sequence shown here is derived from an EMBL/GenBank/DDBJ whole genome shotgun (WGS) entry which is preliminary data.</text>
</comment>
<dbReference type="Proteomes" id="UP000242450">
    <property type="component" value="Chromosome 32"/>
</dbReference>
<protein>
    <submittedName>
        <fullName evidence="1">Uncharacterized protein</fullName>
    </submittedName>
</protein>
<gene>
    <name evidence="1" type="ORF">Celaphus_00019381</name>
</gene>
<dbReference type="EMBL" id="MKHE01000032">
    <property type="protein sequence ID" value="OWK00345.1"/>
    <property type="molecule type" value="Genomic_DNA"/>
</dbReference>
<name>A0A212C2Y2_CEREH</name>
<evidence type="ECO:0000313" key="1">
    <source>
        <dbReference type="EMBL" id="OWK00345.1"/>
    </source>
</evidence>
<accession>A0A212C2Y2</accession>
<reference evidence="1 2" key="1">
    <citation type="journal article" date="2018" name="Mol. Genet. Genomics">
        <title>The red deer Cervus elaphus genome CerEla1.0: sequencing, annotating, genes, and chromosomes.</title>
        <authorList>
            <person name="Bana N.A."/>
            <person name="Nyiri A."/>
            <person name="Nagy J."/>
            <person name="Frank K."/>
            <person name="Nagy T."/>
            <person name="Steger V."/>
            <person name="Schiller M."/>
            <person name="Lakatos P."/>
            <person name="Sugar L."/>
            <person name="Horn P."/>
            <person name="Barta E."/>
            <person name="Orosz L."/>
        </authorList>
    </citation>
    <scope>NUCLEOTIDE SEQUENCE [LARGE SCALE GENOMIC DNA]</scope>
    <source>
        <strain evidence="1">Hungarian</strain>
    </source>
</reference>
<dbReference type="AlphaFoldDB" id="A0A212C2Y2"/>
<sequence>MTPPIGSTTIGPGIRGRGALEQARAWLAALQVRVLGDTSLLLGGCLTLETAQFGFHVFSELRESSFHHVVSRDRKPGLFLQDVSQCLGTAAFPEVIMSDACEKTVGPSDLI</sequence>
<organism evidence="1 2">
    <name type="scientific">Cervus elaphus hippelaphus</name>
    <name type="common">European red deer</name>
    <dbReference type="NCBI Taxonomy" id="46360"/>
    <lineage>
        <taxon>Eukaryota</taxon>
        <taxon>Metazoa</taxon>
        <taxon>Chordata</taxon>
        <taxon>Craniata</taxon>
        <taxon>Vertebrata</taxon>
        <taxon>Euteleostomi</taxon>
        <taxon>Mammalia</taxon>
        <taxon>Eutheria</taxon>
        <taxon>Laurasiatheria</taxon>
        <taxon>Artiodactyla</taxon>
        <taxon>Ruminantia</taxon>
        <taxon>Pecora</taxon>
        <taxon>Cervidae</taxon>
        <taxon>Cervinae</taxon>
        <taxon>Cervus</taxon>
    </lineage>
</organism>
<evidence type="ECO:0000313" key="2">
    <source>
        <dbReference type="Proteomes" id="UP000242450"/>
    </source>
</evidence>